<accession>A0A844G3D5</accession>
<dbReference type="RefSeq" id="WP_154418405.1">
    <property type="nucleotide sequence ID" value="NZ_CALXOB010000045.1"/>
</dbReference>
<dbReference type="EMBL" id="VUNS01000010">
    <property type="protein sequence ID" value="MST97484.1"/>
    <property type="molecule type" value="Genomic_DNA"/>
</dbReference>
<comment type="caution">
    <text evidence="1">The sequence shown here is derived from an EMBL/GenBank/DDBJ whole genome shotgun (WGS) entry which is preliminary data.</text>
</comment>
<keyword evidence="2" id="KW-1185">Reference proteome</keyword>
<sequence>MPDGTEARETAARIGLETARDEARISLAAVGLSEEAGRAGFRFNLLVNDNDGGGRESCLAISPGLGDGKDPGLYPVVKF</sequence>
<evidence type="ECO:0000313" key="2">
    <source>
        <dbReference type="Proteomes" id="UP000435649"/>
    </source>
</evidence>
<evidence type="ECO:0000313" key="1">
    <source>
        <dbReference type="EMBL" id="MST97484.1"/>
    </source>
</evidence>
<reference evidence="1 2" key="1">
    <citation type="submission" date="2019-08" db="EMBL/GenBank/DDBJ databases">
        <title>In-depth cultivation of the pig gut microbiome towards novel bacterial diversity and tailored functional studies.</title>
        <authorList>
            <person name="Wylensek D."/>
            <person name="Hitch T.C.A."/>
            <person name="Clavel T."/>
        </authorList>
    </citation>
    <scope>NUCLEOTIDE SEQUENCE [LARGE SCALE GENOMIC DNA]</scope>
    <source>
        <strain evidence="1 2">BBE-744-WT-12</strain>
    </source>
</reference>
<dbReference type="Proteomes" id="UP000435649">
    <property type="component" value="Unassembled WGS sequence"/>
</dbReference>
<gene>
    <name evidence="1" type="ORF">FYJ85_10580</name>
</gene>
<organism evidence="1 2">
    <name type="scientific">Victivallis lenta</name>
    <dbReference type="NCBI Taxonomy" id="2606640"/>
    <lineage>
        <taxon>Bacteria</taxon>
        <taxon>Pseudomonadati</taxon>
        <taxon>Lentisphaerota</taxon>
        <taxon>Lentisphaeria</taxon>
        <taxon>Victivallales</taxon>
        <taxon>Victivallaceae</taxon>
        <taxon>Victivallis</taxon>
    </lineage>
</organism>
<dbReference type="AlphaFoldDB" id="A0A844G3D5"/>
<name>A0A844G3D5_9BACT</name>
<protein>
    <submittedName>
        <fullName evidence="1">Uncharacterized protein</fullName>
    </submittedName>
</protein>
<proteinExistence type="predicted"/>